<dbReference type="RefSeq" id="WP_327598983.1">
    <property type="nucleotide sequence ID" value="NZ_JAYXHS010000002.1"/>
</dbReference>
<proteinExistence type="predicted"/>
<sequence length="152" mass="17000">MSMLRYIELKSGFGDRGPAWIARVQLSRSKTTVYFNGRALKKAKGGGISGNYFDLESGEEYWVSGIKKNGEDRHSTGSGPVLVEATAVEEHLSLRGLVALDPKQHGITESIVQTDIAKFKNLENLSNWSAHFEEEEEEEEEEQEDTRPVKQA</sequence>
<name>A0ABU6K3F7_9RHOO</name>
<feature type="compositionally biased region" description="Acidic residues" evidence="1">
    <location>
        <begin position="133"/>
        <end position="144"/>
    </location>
</feature>
<gene>
    <name evidence="2" type="ORF">VVD49_09715</name>
</gene>
<feature type="region of interest" description="Disordered" evidence="1">
    <location>
        <begin position="129"/>
        <end position="152"/>
    </location>
</feature>
<organism evidence="2 3">
    <name type="scientific">Uliginosibacterium silvisoli</name>
    <dbReference type="NCBI Taxonomy" id="3114758"/>
    <lineage>
        <taxon>Bacteria</taxon>
        <taxon>Pseudomonadati</taxon>
        <taxon>Pseudomonadota</taxon>
        <taxon>Betaproteobacteria</taxon>
        <taxon>Rhodocyclales</taxon>
        <taxon>Zoogloeaceae</taxon>
        <taxon>Uliginosibacterium</taxon>
    </lineage>
</organism>
<accession>A0ABU6K3F7</accession>
<evidence type="ECO:0000313" key="3">
    <source>
        <dbReference type="Proteomes" id="UP001331561"/>
    </source>
</evidence>
<protein>
    <submittedName>
        <fullName evidence="2">Uncharacterized protein</fullName>
    </submittedName>
</protein>
<evidence type="ECO:0000313" key="2">
    <source>
        <dbReference type="EMBL" id="MEC5386002.1"/>
    </source>
</evidence>
<dbReference type="Proteomes" id="UP001331561">
    <property type="component" value="Unassembled WGS sequence"/>
</dbReference>
<dbReference type="EMBL" id="JAYXHS010000002">
    <property type="protein sequence ID" value="MEC5386002.1"/>
    <property type="molecule type" value="Genomic_DNA"/>
</dbReference>
<keyword evidence="3" id="KW-1185">Reference proteome</keyword>
<comment type="caution">
    <text evidence="2">The sequence shown here is derived from an EMBL/GenBank/DDBJ whole genome shotgun (WGS) entry which is preliminary data.</text>
</comment>
<reference evidence="2 3" key="1">
    <citation type="submission" date="2024-01" db="EMBL/GenBank/DDBJ databases">
        <title>Uliginosibacterium soil sp. nov.</title>
        <authorList>
            <person name="Lv Y."/>
        </authorList>
    </citation>
    <scope>NUCLEOTIDE SEQUENCE [LARGE SCALE GENOMIC DNA]</scope>
    <source>
        <strain evidence="2 3">H3</strain>
    </source>
</reference>
<evidence type="ECO:0000256" key="1">
    <source>
        <dbReference type="SAM" id="MobiDB-lite"/>
    </source>
</evidence>